<keyword evidence="5" id="KW-0804">Transcription</keyword>
<dbReference type="InParanoid" id="A0A2R6R1T1"/>
<sequence>MQRHSPPKRPEHGGASTSRNPPSRPSRFTREEETSVMVAALSSVISGSTSHNPPPRPSRFTSEEETCVMVATLSSVISGSTSTQAADLHLLIIPEPDRCQFCKCEDCVGCNFFPPNPDEKYDNNKNAGISSNSKNDNKKGGKRKKKNKFRGVRQRPWGKWAAEIWNPKRSARVWLGTFETEEEAARAYDRAAIEFCGTRAKLNFPVPDSSALAQEGQNSELRVERENPSITDMEIGVIREEDTETEWINTMMSFDGDCSGSAATGNSHSF</sequence>
<dbReference type="AlphaFoldDB" id="A0A2R6R1T1"/>
<proteinExistence type="predicted"/>
<evidence type="ECO:0000256" key="3">
    <source>
        <dbReference type="ARBA" id="ARBA00023015"/>
    </source>
</evidence>
<evidence type="ECO:0000313" key="9">
    <source>
        <dbReference type="EMBL" id="PSS19199.1"/>
    </source>
</evidence>
<dbReference type="PRINTS" id="PR00367">
    <property type="entry name" value="ETHRSPELEMNT"/>
</dbReference>
<dbReference type="GO" id="GO:0005634">
    <property type="term" value="C:nucleus"/>
    <property type="evidence" value="ECO:0007669"/>
    <property type="project" value="UniProtKB-SubCell"/>
</dbReference>
<dbReference type="CDD" id="cd00018">
    <property type="entry name" value="AP2"/>
    <property type="match status" value="1"/>
</dbReference>
<evidence type="ECO:0000256" key="7">
    <source>
        <dbReference type="SAM" id="MobiDB-lite"/>
    </source>
</evidence>
<dbReference type="Gene3D" id="3.30.730.10">
    <property type="entry name" value="AP2/ERF domain"/>
    <property type="match status" value="1"/>
</dbReference>
<dbReference type="GO" id="GO:0009873">
    <property type="term" value="P:ethylene-activated signaling pathway"/>
    <property type="evidence" value="ECO:0007669"/>
    <property type="project" value="InterPro"/>
</dbReference>
<dbReference type="InterPro" id="IPR016177">
    <property type="entry name" value="DNA-bd_dom_sf"/>
</dbReference>
<keyword evidence="3" id="KW-0805">Transcription regulation</keyword>
<feature type="region of interest" description="Disordered" evidence="7">
    <location>
        <begin position="1"/>
        <end position="63"/>
    </location>
</feature>
<dbReference type="PANTHER" id="PTHR31190:SF181">
    <property type="entry name" value="OS02G0764700 PROTEIN"/>
    <property type="match status" value="1"/>
</dbReference>
<dbReference type="GO" id="GO:0003677">
    <property type="term" value="F:DNA binding"/>
    <property type="evidence" value="ECO:0007669"/>
    <property type="project" value="UniProtKB-KW"/>
</dbReference>
<dbReference type="InterPro" id="IPR001471">
    <property type="entry name" value="AP2/ERF_dom"/>
</dbReference>
<organism evidence="9 10">
    <name type="scientific">Actinidia chinensis var. chinensis</name>
    <name type="common">Chinese soft-hair kiwi</name>
    <dbReference type="NCBI Taxonomy" id="1590841"/>
    <lineage>
        <taxon>Eukaryota</taxon>
        <taxon>Viridiplantae</taxon>
        <taxon>Streptophyta</taxon>
        <taxon>Embryophyta</taxon>
        <taxon>Tracheophyta</taxon>
        <taxon>Spermatophyta</taxon>
        <taxon>Magnoliopsida</taxon>
        <taxon>eudicotyledons</taxon>
        <taxon>Gunneridae</taxon>
        <taxon>Pentapetalae</taxon>
        <taxon>asterids</taxon>
        <taxon>Ericales</taxon>
        <taxon>Actinidiaceae</taxon>
        <taxon>Actinidia</taxon>
    </lineage>
</organism>
<feature type="domain" description="AP2/ERF" evidence="8">
    <location>
        <begin position="148"/>
        <end position="205"/>
    </location>
</feature>
<dbReference type="PANTHER" id="PTHR31190">
    <property type="entry name" value="DNA-BINDING DOMAIN"/>
    <property type="match status" value="1"/>
</dbReference>
<evidence type="ECO:0000256" key="2">
    <source>
        <dbReference type="ARBA" id="ARBA00022821"/>
    </source>
</evidence>
<dbReference type="SUPFAM" id="SSF54171">
    <property type="entry name" value="DNA-binding domain"/>
    <property type="match status" value="1"/>
</dbReference>
<keyword evidence="4" id="KW-0238">DNA-binding</keyword>
<dbReference type="PROSITE" id="PS51032">
    <property type="entry name" value="AP2_ERF"/>
    <property type="match status" value="1"/>
</dbReference>
<dbReference type="FunFam" id="3.30.730.10:FF:000001">
    <property type="entry name" value="Ethylene-responsive transcription factor 2"/>
    <property type="match status" value="1"/>
</dbReference>
<protein>
    <submittedName>
        <fullName evidence="9">Ethylene-responsive transcription factor</fullName>
    </submittedName>
</protein>
<dbReference type="OrthoDB" id="10338170at2759"/>
<keyword evidence="6" id="KW-0539">Nucleus</keyword>
<dbReference type="FunCoup" id="A0A2R6R1T1">
    <property type="interactions" value="58"/>
</dbReference>
<comment type="subcellular location">
    <subcellularLocation>
        <location evidence="1">Nucleus</location>
    </subcellularLocation>
</comment>
<keyword evidence="2" id="KW-0611">Plant defense</keyword>
<evidence type="ECO:0000256" key="5">
    <source>
        <dbReference type="ARBA" id="ARBA00023163"/>
    </source>
</evidence>
<evidence type="ECO:0000256" key="6">
    <source>
        <dbReference type="ARBA" id="ARBA00023242"/>
    </source>
</evidence>
<feature type="compositionally biased region" description="Basic residues" evidence="7">
    <location>
        <begin position="140"/>
        <end position="153"/>
    </location>
</feature>
<accession>A0A2R6R1T1</accession>
<comment type="caution">
    <text evidence="9">The sequence shown here is derived from an EMBL/GenBank/DDBJ whole genome shotgun (WGS) entry which is preliminary data.</text>
</comment>
<reference evidence="10" key="2">
    <citation type="journal article" date="2018" name="BMC Genomics">
        <title>A manually annotated Actinidia chinensis var. chinensis (kiwifruit) genome highlights the challenges associated with draft genomes and gene prediction in plants.</title>
        <authorList>
            <person name="Pilkington S.M."/>
            <person name="Crowhurst R."/>
            <person name="Hilario E."/>
            <person name="Nardozza S."/>
            <person name="Fraser L."/>
            <person name="Peng Y."/>
            <person name="Gunaseelan K."/>
            <person name="Simpson R."/>
            <person name="Tahir J."/>
            <person name="Deroles S.C."/>
            <person name="Templeton K."/>
            <person name="Luo Z."/>
            <person name="Davy M."/>
            <person name="Cheng C."/>
            <person name="McNeilage M."/>
            <person name="Scaglione D."/>
            <person name="Liu Y."/>
            <person name="Zhang Q."/>
            <person name="Datson P."/>
            <person name="De Silva N."/>
            <person name="Gardiner S.E."/>
            <person name="Bassett H."/>
            <person name="Chagne D."/>
            <person name="McCallum J."/>
            <person name="Dzierzon H."/>
            <person name="Deng C."/>
            <person name="Wang Y.Y."/>
            <person name="Barron L."/>
            <person name="Manako K."/>
            <person name="Bowen J."/>
            <person name="Foster T.M."/>
            <person name="Erridge Z.A."/>
            <person name="Tiffin H."/>
            <person name="Waite C.N."/>
            <person name="Davies K.M."/>
            <person name="Grierson E.P."/>
            <person name="Laing W.A."/>
            <person name="Kirk R."/>
            <person name="Chen X."/>
            <person name="Wood M."/>
            <person name="Montefiori M."/>
            <person name="Brummell D.A."/>
            <person name="Schwinn K.E."/>
            <person name="Catanach A."/>
            <person name="Fullerton C."/>
            <person name="Li D."/>
            <person name="Meiyalaghan S."/>
            <person name="Nieuwenhuizen N."/>
            <person name="Read N."/>
            <person name="Prakash R."/>
            <person name="Hunter D."/>
            <person name="Zhang H."/>
            <person name="McKenzie M."/>
            <person name="Knabel M."/>
            <person name="Harris A."/>
            <person name="Allan A.C."/>
            <person name="Gleave A."/>
            <person name="Chen A."/>
            <person name="Janssen B.J."/>
            <person name="Plunkett B."/>
            <person name="Ampomah-Dwamena C."/>
            <person name="Voogd C."/>
            <person name="Leif D."/>
            <person name="Lafferty D."/>
            <person name="Souleyre E.J.F."/>
            <person name="Varkonyi-Gasic E."/>
            <person name="Gambi F."/>
            <person name="Hanley J."/>
            <person name="Yao J.L."/>
            <person name="Cheung J."/>
            <person name="David K.M."/>
            <person name="Warren B."/>
            <person name="Marsh K."/>
            <person name="Snowden K.C."/>
            <person name="Lin-Wang K."/>
            <person name="Brian L."/>
            <person name="Martinez-Sanchez M."/>
            <person name="Wang M."/>
            <person name="Ileperuma N."/>
            <person name="Macnee N."/>
            <person name="Campin R."/>
            <person name="McAtee P."/>
            <person name="Drummond R.S.M."/>
            <person name="Espley R.V."/>
            <person name="Ireland H.S."/>
            <person name="Wu R."/>
            <person name="Atkinson R.G."/>
            <person name="Karunairetnam S."/>
            <person name="Bulley S."/>
            <person name="Chunkath S."/>
            <person name="Hanley Z."/>
            <person name="Storey R."/>
            <person name="Thrimawithana A.H."/>
            <person name="Thomson S."/>
            <person name="David C."/>
            <person name="Testolin R."/>
            <person name="Huang H."/>
            <person name="Hellens R.P."/>
            <person name="Schaffer R.J."/>
        </authorList>
    </citation>
    <scope>NUCLEOTIDE SEQUENCE [LARGE SCALE GENOMIC DNA]</scope>
    <source>
        <strain evidence="10">cv. Red5</strain>
    </source>
</reference>
<evidence type="ECO:0000259" key="8">
    <source>
        <dbReference type="PROSITE" id="PS51032"/>
    </source>
</evidence>
<dbReference type="STRING" id="1590841.A0A2R6R1T1"/>
<dbReference type="Pfam" id="PF00847">
    <property type="entry name" value="AP2"/>
    <property type="match status" value="1"/>
</dbReference>
<dbReference type="Gramene" id="PSS19199">
    <property type="protein sequence ID" value="PSS19199"/>
    <property type="gene ID" value="CEY00_Acc33775"/>
</dbReference>
<evidence type="ECO:0000256" key="4">
    <source>
        <dbReference type="ARBA" id="ARBA00023125"/>
    </source>
</evidence>
<evidence type="ECO:0000313" key="10">
    <source>
        <dbReference type="Proteomes" id="UP000241394"/>
    </source>
</evidence>
<gene>
    <name evidence="9" type="ORF">CEY00_Acc33775</name>
</gene>
<dbReference type="SMART" id="SM00380">
    <property type="entry name" value="AP2"/>
    <property type="match status" value="1"/>
</dbReference>
<feature type="region of interest" description="Disordered" evidence="7">
    <location>
        <begin position="121"/>
        <end position="153"/>
    </location>
</feature>
<dbReference type="GO" id="GO:0003700">
    <property type="term" value="F:DNA-binding transcription factor activity"/>
    <property type="evidence" value="ECO:0007669"/>
    <property type="project" value="InterPro"/>
</dbReference>
<dbReference type="InterPro" id="IPR044808">
    <property type="entry name" value="ERF_plant"/>
</dbReference>
<dbReference type="EMBL" id="NKQK01000010">
    <property type="protein sequence ID" value="PSS19199.1"/>
    <property type="molecule type" value="Genomic_DNA"/>
</dbReference>
<dbReference type="GO" id="GO:0006952">
    <property type="term" value="P:defense response"/>
    <property type="evidence" value="ECO:0007669"/>
    <property type="project" value="UniProtKB-KW"/>
</dbReference>
<dbReference type="InterPro" id="IPR036955">
    <property type="entry name" value="AP2/ERF_dom_sf"/>
</dbReference>
<dbReference type="OMA" id="WLTIMDF"/>
<reference evidence="9 10" key="1">
    <citation type="submission" date="2017-07" db="EMBL/GenBank/DDBJ databases">
        <title>An improved, manually edited Actinidia chinensis var. chinensis (kiwifruit) genome highlights the challenges associated with draft genomes and gene prediction in plants.</title>
        <authorList>
            <person name="Pilkington S."/>
            <person name="Crowhurst R."/>
            <person name="Hilario E."/>
            <person name="Nardozza S."/>
            <person name="Fraser L."/>
            <person name="Peng Y."/>
            <person name="Gunaseelan K."/>
            <person name="Simpson R."/>
            <person name="Tahir J."/>
            <person name="Deroles S."/>
            <person name="Templeton K."/>
            <person name="Luo Z."/>
            <person name="Davy M."/>
            <person name="Cheng C."/>
            <person name="Mcneilage M."/>
            <person name="Scaglione D."/>
            <person name="Liu Y."/>
            <person name="Zhang Q."/>
            <person name="Datson P."/>
            <person name="De Silva N."/>
            <person name="Gardiner S."/>
            <person name="Bassett H."/>
            <person name="Chagne D."/>
            <person name="Mccallum J."/>
            <person name="Dzierzon H."/>
            <person name="Deng C."/>
            <person name="Wang Y.-Y."/>
            <person name="Barron N."/>
            <person name="Manako K."/>
            <person name="Bowen J."/>
            <person name="Foster T."/>
            <person name="Erridge Z."/>
            <person name="Tiffin H."/>
            <person name="Waite C."/>
            <person name="Davies K."/>
            <person name="Grierson E."/>
            <person name="Laing W."/>
            <person name="Kirk R."/>
            <person name="Chen X."/>
            <person name="Wood M."/>
            <person name="Montefiori M."/>
            <person name="Brummell D."/>
            <person name="Schwinn K."/>
            <person name="Catanach A."/>
            <person name="Fullerton C."/>
            <person name="Li D."/>
            <person name="Meiyalaghan S."/>
            <person name="Nieuwenhuizen N."/>
            <person name="Read N."/>
            <person name="Prakash R."/>
            <person name="Hunter D."/>
            <person name="Zhang H."/>
            <person name="Mckenzie M."/>
            <person name="Knabel M."/>
            <person name="Harris A."/>
            <person name="Allan A."/>
            <person name="Chen A."/>
            <person name="Janssen B."/>
            <person name="Plunkett B."/>
            <person name="Dwamena C."/>
            <person name="Voogd C."/>
            <person name="Leif D."/>
            <person name="Lafferty D."/>
            <person name="Souleyre E."/>
            <person name="Varkonyi-Gasic E."/>
            <person name="Gambi F."/>
            <person name="Hanley J."/>
            <person name="Yao J.-L."/>
            <person name="Cheung J."/>
            <person name="David K."/>
            <person name="Warren B."/>
            <person name="Marsh K."/>
            <person name="Snowden K."/>
            <person name="Lin-Wang K."/>
            <person name="Brian L."/>
            <person name="Martinez-Sanchez M."/>
            <person name="Wang M."/>
            <person name="Ileperuma N."/>
            <person name="Macnee N."/>
            <person name="Campin R."/>
            <person name="Mcatee P."/>
            <person name="Drummond R."/>
            <person name="Espley R."/>
            <person name="Ireland H."/>
            <person name="Wu R."/>
            <person name="Atkinson R."/>
            <person name="Karunairetnam S."/>
            <person name="Bulley S."/>
            <person name="Chunkath S."/>
            <person name="Hanley Z."/>
            <person name="Storey R."/>
            <person name="Thrimawithana A."/>
            <person name="Thomson S."/>
            <person name="David C."/>
            <person name="Testolin R."/>
        </authorList>
    </citation>
    <scope>NUCLEOTIDE SEQUENCE [LARGE SCALE GENOMIC DNA]</scope>
    <source>
        <strain evidence="10">cv. Red5</strain>
        <tissue evidence="9">Young leaf</tissue>
    </source>
</reference>
<name>A0A2R6R1T1_ACTCC</name>
<keyword evidence="10" id="KW-1185">Reference proteome</keyword>
<evidence type="ECO:0000256" key="1">
    <source>
        <dbReference type="ARBA" id="ARBA00004123"/>
    </source>
</evidence>
<dbReference type="Proteomes" id="UP000241394">
    <property type="component" value="Chromosome LG10"/>
</dbReference>